<proteinExistence type="predicted"/>
<accession>A0AA35RBE4</accession>
<dbReference type="InterPro" id="IPR038969">
    <property type="entry name" value="FEN"/>
</dbReference>
<evidence type="ECO:0000256" key="2">
    <source>
        <dbReference type="ARBA" id="ARBA00022801"/>
    </source>
</evidence>
<feature type="domain" description="5'-3' exonuclease" evidence="3">
    <location>
        <begin position="16"/>
        <end position="138"/>
    </location>
</feature>
<dbReference type="PANTHER" id="PTHR42646">
    <property type="entry name" value="FLAP ENDONUCLEASE XNI"/>
    <property type="match status" value="1"/>
</dbReference>
<dbReference type="InterPro" id="IPR002421">
    <property type="entry name" value="5-3_exonuclease"/>
</dbReference>
<dbReference type="GO" id="GO:0003677">
    <property type="term" value="F:DNA binding"/>
    <property type="evidence" value="ECO:0007669"/>
    <property type="project" value="InterPro"/>
</dbReference>
<name>A0AA35RBE4_GEOBA</name>
<reference evidence="4" key="1">
    <citation type="submission" date="2023-03" db="EMBL/GenBank/DDBJ databases">
        <authorList>
            <person name="Steffen K."/>
            <person name="Cardenas P."/>
        </authorList>
    </citation>
    <scope>NUCLEOTIDE SEQUENCE</scope>
</reference>
<keyword evidence="5" id="KW-1185">Reference proteome</keyword>
<dbReference type="PANTHER" id="PTHR42646:SF2">
    <property type="entry name" value="5'-3' EXONUCLEASE FAMILY PROTEIN"/>
    <property type="match status" value="1"/>
</dbReference>
<evidence type="ECO:0000256" key="1">
    <source>
        <dbReference type="ARBA" id="ARBA00022722"/>
    </source>
</evidence>
<comment type="caution">
    <text evidence="4">The sequence shown here is derived from an EMBL/GenBank/DDBJ whole genome shotgun (WGS) entry which is preliminary data.</text>
</comment>
<organism evidence="4 5">
    <name type="scientific">Geodia barretti</name>
    <name type="common">Barrett's horny sponge</name>
    <dbReference type="NCBI Taxonomy" id="519541"/>
    <lineage>
        <taxon>Eukaryota</taxon>
        <taxon>Metazoa</taxon>
        <taxon>Porifera</taxon>
        <taxon>Demospongiae</taxon>
        <taxon>Heteroscleromorpha</taxon>
        <taxon>Tetractinellida</taxon>
        <taxon>Astrophorina</taxon>
        <taxon>Geodiidae</taxon>
        <taxon>Geodia</taxon>
    </lineage>
</organism>
<keyword evidence="1" id="KW-0540">Nuclease</keyword>
<dbReference type="SUPFAM" id="SSF88723">
    <property type="entry name" value="PIN domain-like"/>
    <property type="match status" value="1"/>
</dbReference>
<dbReference type="InterPro" id="IPR029060">
    <property type="entry name" value="PIN-like_dom_sf"/>
</dbReference>
<gene>
    <name evidence="4" type="ORF">GBAR_LOCUS5715</name>
</gene>
<sequence length="140" mass="15683">MTTAAGATPLLEPQDSPLLILIDGHALVHRAHHAMRDPLTVQGTGEVVSGVYGFLNMFLRAIEEWKPTHCIVTFDVSAPTFRHEAFKEYKAHRPPTPPELRDQLGALKQFMEAFNVPVLRWRGSRRTTFSERLGAGEGEH</sequence>
<dbReference type="CDD" id="cd09859">
    <property type="entry name" value="PIN_53EXO"/>
    <property type="match status" value="1"/>
</dbReference>
<dbReference type="Proteomes" id="UP001174909">
    <property type="component" value="Unassembled WGS sequence"/>
</dbReference>
<evidence type="ECO:0000313" key="5">
    <source>
        <dbReference type="Proteomes" id="UP001174909"/>
    </source>
</evidence>
<dbReference type="GO" id="GO:0008409">
    <property type="term" value="F:5'-3' exonuclease activity"/>
    <property type="evidence" value="ECO:0007669"/>
    <property type="project" value="InterPro"/>
</dbReference>
<evidence type="ECO:0000259" key="3">
    <source>
        <dbReference type="SMART" id="SM00475"/>
    </source>
</evidence>
<dbReference type="SMART" id="SM00475">
    <property type="entry name" value="53EXOc"/>
    <property type="match status" value="1"/>
</dbReference>
<dbReference type="EMBL" id="CASHTH010000832">
    <property type="protein sequence ID" value="CAI8008324.1"/>
    <property type="molecule type" value="Genomic_DNA"/>
</dbReference>
<evidence type="ECO:0000313" key="4">
    <source>
        <dbReference type="EMBL" id="CAI8008324.1"/>
    </source>
</evidence>
<dbReference type="AlphaFoldDB" id="A0AA35RBE4"/>
<dbReference type="Gene3D" id="3.40.50.1010">
    <property type="entry name" value="5'-nuclease"/>
    <property type="match status" value="1"/>
</dbReference>
<dbReference type="Pfam" id="PF02739">
    <property type="entry name" value="5_3_exonuc_N"/>
    <property type="match status" value="1"/>
</dbReference>
<dbReference type="GO" id="GO:0017108">
    <property type="term" value="F:5'-flap endonuclease activity"/>
    <property type="evidence" value="ECO:0007669"/>
    <property type="project" value="InterPro"/>
</dbReference>
<protein>
    <submittedName>
        <fullName evidence="4">DNA polymerase I</fullName>
    </submittedName>
</protein>
<keyword evidence="2" id="KW-0378">Hydrolase</keyword>
<dbReference type="GO" id="GO:0033567">
    <property type="term" value="P:DNA replication, Okazaki fragment processing"/>
    <property type="evidence" value="ECO:0007669"/>
    <property type="project" value="InterPro"/>
</dbReference>
<dbReference type="InterPro" id="IPR020046">
    <property type="entry name" value="5-3_exonucl_a-hlix_arch_N"/>
</dbReference>